<proteinExistence type="predicted"/>
<gene>
    <name evidence="1" type="ORF">HMPREF1981_00125</name>
</gene>
<evidence type="ECO:0000313" key="1">
    <source>
        <dbReference type="EMBL" id="ERI89109.1"/>
    </source>
</evidence>
<dbReference type="HOGENOM" id="CLU_2987152_0_0_10"/>
<dbReference type="EMBL" id="AWSV01000009">
    <property type="protein sequence ID" value="ERI89109.1"/>
    <property type="molecule type" value="Genomic_DNA"/>
</dbReference>
<dbReference type="AlphaFoldDB" id="U2CF29"/>
<name>U2CF29_9BACE</name>
<sequence>MAQLVLLRHVFWSKVSVNNKRKITKYQLIISDLYTFLDNCLDSLDCPLDKDSVWIIT</sequence>
<evidence type="ECO:0000313" key="2">
    <source>
        <dbReference type="Proteomes" id="UP000016496"/>
    </source>
</evidence>
<accession>U2CF29</accession>
<comment type="caution">
    <text evidence="1">The sequence shown here is derived from an EMBL/GenBank/DDBJ whole genome shotgun (WGS) entry which is preliminary data.</text>
</comment>
<protein>
    <submittedName>
        <fullName evidence="1">Uncharacterized protein</fullName>
    </submittedName>
</protein>
<organism evidence="1 2">
    <name type="scientific">Bacteroides pyogenes F0041</name>
    <dbReference type="NCBI Taxonomy" id="1321819"/>
    <lineage>
        <taxon>Bacteria</taxon>
        <taxon>Pseudomonadati</taxon>
        <taxon>Bacteroidota</taxon>
        <taxon>Bacteroidia</taxon>
        <taxon>Bacteroidales</taxon>
        <taxon>Bacteroidaceae</taxon>
        <taxon>Bacteroides</taxon>
    </lineage>
</organism>
<reference evidence="1 2" key="1">
    <citation type="submission" date="2013-08" db="EMBL/GenBank/DDBJ databases">
        <authorList>
            <person name="Weinstock G."/>
            <person name="Sodergren E."/>
            <person name="Wylie T."/>
            <person name="Fulton L."/>
            <person name="Fulton R."/>
            <person name="Fronick C."/>
            <person name="O'Laughlin M."/>
            <person name="Godfrey J."/>
            <person name="Miner T."/>
            <person name="Herter B."/>
            <person name="Appelbaum E."/>
            <person name="Cordes M."/>
            <person name="Lek S."/>
            <person name="Wollam A."/>
            <person name="Pepin K.H."/>
            <person name="Palsikar V.B."/>
            <person name="Mitreva M."/>
            <person name="Wilson R.K."/>
        </authorList>
    </citation>
    <scope>NUCLEOTIDE SEQUENCE [LARGE SCALE GENOMIC DNA]</scope>
    <source>
        <strain evidence="1 2">F0041</strain>
    </source>
</reference>
<dbReference type="Proteomes" id="UP000016496">
    <property type="component" value="Unassembled WGS sequence"/>
</dbReference>